<accession>A0A075R6K3</accession>
<dbReference type="HOGENOM" id="CLU_3372490_0_0_9"/>
<gene>
    <name evidence="1" type="ORF">BRLA_c024380</name>
</gene>
<sequence length="34" mass="3683">MVFDESNEAAAKTVKEGLAIEITYEQANIACLPL</sequence>
<evidence type="ECO:0000313" key="2">
    <source>
        <dbReference type="Proteomes" id="UP000005850"/>
    </source>
</evidence>
<dbReference type="Proteomes" id="UP000005850">
    <property type="component" value="Chromosome"/>
</dbReference>
<keyword evidence="2" id="KW-1185">Reference proteome</keyword>
<dbReference type="EMBL" id="CP007806">
    <property type="protein sequence ID" value="AIG26758.1"/>
    <property type="molecule type" value="Genomic_DNA"/>
</dbReference>
<dbReference type="STRING" id="1042163.BRLA_c024380"/>
<proteinExistence type="predicted"/>
<evidence type="ECO:0000313" key="1">
    <source>
        <dbReference type="EMBL" id="AIG26758.1"/>
    </source>
</evidence>
<name>A0A075R6K3_BRELA</name>
<organism evidence="1 2">
    <name type="scientific">Brevibacillus laterosporus LMG 15441</name>
    <dbReference type="NCBI Taxonomy" id="1042163"/>
    <lineage>
        <taxon>Bacteria</taxon>
        <taxon>Bacillati</taxon>
        <taxon>Bacillota</taxon>
        <taxon>Bacilli</taxon>
        <taxon>Bacillales</taxon>
        <taxon>Paenibacillaceae</taxon>
        <taxon>Brevibacillus</taxon>
    </lineage>
</organism>
<dbReference type="KEGG" id="blr:BRLA_c024380"/>
<dbReference type="AlphaFoldDB" id="A0A075R6K3"/>
<protein>
    <submittedName>
        <fullName evidence="1">Uncharacterized protein</fullName>
    </submittedName>
</protein>
<reference evidence="1 2" key="1">
    <citation type="journal article" date="2011" name="J. Bacteriol.">
        <title>Genome sequence of Brevibacillus laterosporus LMG 15441, a pathogen of invertebrates.</title>
        <authorList>
            <person name="Djukic M."/>
            <person name="Poehlein A."/>
            <person name="Thurmer A."/>
            <person name="Daniel R."/>
        </authorList>
    </citation>
    <scope>NUCLEOTIDE SEQUENCE [LARGE SCALE GENOMIC DNA]</scope>
    <source>
        <strain evidence="1 2">LMG 15441</strain>
    </source>
</reference>